<gene>
    <name evidence="1" type="ORF">Ga0080574_TMP1679</name>
</gene>
<protein>
    <submittedName>
        <fullName evidence="1">Uncharacterized protein</fullName>
    </submittedName>
</protein>
<keyword evidence="2" id="KW-1185">Reference proteome</keyword>
<evidence type="ECO:0000313" key="1">
    <source>
        <dbReference type="EMBL" id="APZ52013.1"/>
    </source>
</evidence>
<evidence type="ECO:0000313" key="2">
    <source>
        <dbReference type="Proteomes" id="UP000187059"/>
    </source>
</evidence>
<reference evidence="1 2" key="1">
    <citation type="submission" date="2016-04" db="EMBL/GenBank/DDBJ databases">
        <title>Deep-sea bacteria in the southern Pacific.</title>
        <authorList>
            <person name="Tang K."/>
        </authorList>
    </citation>
    <scope>NUCLEOTIDE SEQUENCE [LARGE SCALE GENOMIC DNA]</scope>
    <source>
        <strain evidence="1 2">JLT2014</strain>
    </source>
</reference>
<sequence>MIAGHAVLRRNLRGLYRTTAGECKGLPGRTAQEAPGVLSGS</sequence>
<dbReference type="STRING" id="1250539.Ga0080574_TMP1679"/>
<accession>A0A1P8URI1</accession>
<dbReference type="Proteomes" id="UP000187059">
    <property type="component" value="Chromosome"/>
</dbReference>
<dbReference type="EMBL" id="CP015093">
    <property type="protein sequence ID" value="APZ52013.1"/>
    <property type="molecule type" value="Genomic_DNA"/>
</dbReference>
<name>A0A1P8URI1_9RHOB</name>
<organism evidence="1 2">
    <name type="scientific">Salipiger abyssi</name>
    <dbReference type="NCBI Taxonomy" id="1250539"/>
    <lineage>
        <taxon>Bacteria</taxon>
        <taxon>Pseudomonadati</taxon>
        <taxon>Pseudomonadota</taxon>
        <taxon>Alphaproteobacteria</taxon>
        <taxon>Rhodobacterales</taxon>
        <taxon>Roseobacteraceae</taxon>
        <taxon>Salipiger</taxon>
    </lineage>
</organism>
<dbReference type="AlphaFoldDB" id="A0A1P8URI1"/>
<proteinExistence type="predicted"/>
<dbReference type="KEGG" id="paby:Ga0080574_TMP1679"/>